<comment type="subcellular location">
    <subcellularLocation>
        <location evidence="1">Membrane</location>
        <topology evidence="1">Single-pass membrane protein</topology>
    </subcellularLocation>
</comment>
<dbReference type="GO" id="GO:0016020">
    <property type="term" value="C:membrane"/>
    <property type="evidence" value="ECO:0007669"/>
    <property type="project" value="UniProtKB-SubCell"/>
</dbReference>
<feature type="domain" description="Trichome birefringence-like C-terminal" evidence="8">
    <location>
        <begin position="133"/>
        <end position="318"/>
    </location>
</feature>
<evidence type="ECO:0000259" key="8">
    <source>
        <dbReference type="Pfam" id="PF13839"/>
    </source>
</evidence>
<keyword evidence="4" id="KW-0735">Signal-anchor</keyword>
<protein>
    <submittedName>
        <fullName evidence="10">Protein trichome birefringence-like 3</fullName>
    </submittedName>
</protein>
<evidence type="ECO:0000256" key="2">
    <source>
        <dbReference type="ARBA" id="ARBA00007727"/>
    </source>
</evidence>
<evidence type="ECO:0000256" key="6">
    <source>
        <dbReference type="ARBA" id="ARBA00023136"/>
    </source>
</evidence>
<reference evidence="10" key="2">
    <citation type="journal article" date="2024" name="Plant">
        <title>Genomic evolution and insights into agronomic trait innovations of Sesamum species.</title>
        <authorList>
            <person name="Miao H."/>
            <person name="Wang L."/>
            <person name="Qu L."/>
            <person name="Liu H."/>
            <person name="Sun Y."/>
            <person name="Le M."/>
            <person name="Wang Q."/>
            <person name="Wei S."/>
            <person name="Zheng Y."/>
            <person name="Lin W."/>
            <person name="Duan Y."/>
            <person name="Cao H."/>
            <person name="Xiong S."/>
            <person name="Wang X."/>
            <person name="Wei L."/>
            <person name="Li C."/>
            <person name="Ma Q."/>
            <person name="Ju M."/>
            <person name="Zhao R."/>
            <person name="Li G."/>
            <person name="Mu C."/>
            <person name="Tian Q."/>
            <person name="Mei H."/>
            <person name="Zhang T."/>
            <person name="Gao T."/>
            <person name="Zhang H."/>
        </authorList>
    </citation>
    <scope>NUCLEOTIDE SEQUENCE</scope>
    <source>
        <strain evidence="10">G01</strain>
    </source>
</reference>
<dbReference type="EMBL" id="JACGWK010000009">
    <property type="protein sequence ID" value="KAL0333189.1"/>
    <property type="molecule type" value="Genomic_DNA"/>
</dbReference>
<organism evidence="10">
    <name type="scientific">Sesamum angustifolium</name>
    <dbReference type="NCBI Taxonomy" id="2727405"/>
    <lineage>
        <taxon>Eukaryota</taxon>
        <taxon>Viridiplantae</taxon>
        <taxon>Streptophyta</taxon>
        <taxon>Embryophyta</taxon>
        <taxon>Tracheophyta</taxon>
        <taxon>Spermatophyta</taxon>
        <taxon>Magnoliopsida</taxon>
        <taxon>eudicotyledons</taxon>
        <taxon>Gunneridae</taxon>
        <taxon>Pentapetalae</taxon>
        <taxon>asterids</taxon>
        <taxon>lamiids</taxon>
        <taxon>Lamiales</taxon>
        <taxon>Pedaliaceae</taxon>
        <taxon>Sesamum</taxon>
    </lineage>
</organism>
<proteinExistence type="inferred from homology"/>
<evidence type="ECO:0000259" key="9">
    <source>
        <dbReference type="Pfam" id="PF14416"/>
    </source>
</evidence>
<dbReference type="GO" id="GO:0016413">
    <property type="term" value="F:O-acetyltransferase activity"/>
    <property type="evidence" value="ECO:0007669"/>
    <property type="project" value="InterPro"/>
</dbReference>
<evidence type="ECO:0000256" key="4">
    <source>
        <dbReference type="ARBA" id="ARBA00022968"/>
    </source>
</evidence>
<dbReference type="AlphaFoldDB" id="A0AAW2MR39"/>
<dbReference type="Pfam" id="PF14416">
    <property type="entry name" value="PMR5N"/>
    <property type="match status" value="1"/>
</dbReference>
<evidence type="ECO:0000256" key="1">
    <source>
        <dbReference type="ARBA" id="ARBA00004167"/>
    </source>
</evidence>
<sequence>MGTSRPPRAKVSLSIITIIVCALAFLALLYTQRISSLSSSTIFRFTPCAAKRIAAKKSVIEMGALDDAADDRFVFDPEECTLVHGKWVFNRSITPLYTDTSCPYLDRQVSCVKNGKLDTDYLHWEWRPDDCILPRFDPKKALQRLQGKRLMFVGDSLQRGQWQSFVCLVESVIPQGQKSMKRGRAHSVFKAKEYNATIEFYWAPFLVESNSDLHIIADPNKRILKVDSVAKHAKHWIGVDILVFNTYVWWMSGLKIKSLWGSFANGDEGYEELDAPVSYTVGLKTWANWVDSNVNPNKTRVFFTTMSPTHQRNTTYAKRRPQFGLPPSKNPEPGFWSLFRMAGGGNFIHRVISYVANELIVNGLANSPRFQRFAVRTSKKMEEFSDIAAQKKKELAEQMKDVSKNFESFKNQ</sequence>
<dbReference type="GO" id="GO:0005794">
    <property type="term" value="C:Golgi apparatus"/>
    <property type="evidence" value="ECO:0007669"/>
    <property type="project" value="TreeGrafter"/>
</dbReference>
<keyword evidence="5 7" id="KW-1133">Transmembrane helix</keyword>
<evidence type="ECO:0000256" key="7">
    <source>
        <dbReference type="SAM" id="Phobius"/>
    </source>
</evidence>
<dbReference type="PANTHER" id="PTHR32285:SF7">
    <property type="entry name" value="PROTEIN TRICHOME BIREFRINGENCE-LIKE 3"/>
    <property type="match status" value="1"/>
</dbReference>
<evidence type="ECO:0000256" key="5">
    <source>
        <dbReference type="ARBA" id="ARBA00022989"/>
    </source>
</evidence>
<feature type="transmembrane region" description="Helical" evidence="7">
    <location>
        <begin position="12"/>
        <end position="30"/>
    </location>
</feature>
<reference evidence="10" key="1">
    <citation type="submission" date="2020-06" db="EMBL/GenBank/DDBJ databases">
        <authorList>
            <person name="Li T."/>
            <person name="Hu X."/>
            <person name="Zhang T."/>
            <person name="Song X."/>
            <person name="Zhang H."/>
            <person name="Dai N."/>
            <person name="Sheng W."/>
            <person name="Hou X."/>
            <person name="Wei L."/>
        </authorList>
    </citation>
    <scope>NUCLEOTIDE SEQUENCE</scope>
    <source>
        <strain evidence="10">G01</strain>
        <tissue evidence="10">Leaf</tissue>
    </source>
</reference>
<comment type="similarity">
    <text evidence="2">Belongs to the PC-esterase family. TBL subfamily.</text>
</comment>
<gene>
    <name evidence="10" type="ORF">Sangu_1475100</name>
</gene>
<keyword evidence="6 7" id="KW-0472">Membrane</keyword>
<dbReference type="Pfam" id="PF13839">
    <property type="entry name" value="PC-Esterase"/>
    <property type="match status" value="1"/>
</dbReference>
<accession>A0AAW2MR39</accession>
<evidence type="ECO:0000313" key="10">
    <source>
        <dbReference type="EMBL" id="KAL0333189.1"/>
    </source>
</evidence>
<name>A0AAW2MR39_9LAMI</name>
<comment type="caution">
    <text evidence="10">The sequence shown here is derived from an EMBL/GenBank/DDBJ whole genome shotgun (WGS) entry which is preliminary data.</text>
</comment>
<dbReference type="InterPro" id="IPR025846">
    <property type="entry name" value="TBL_N"/>
</dbReference>
<evidence type="ECO:0000256" key="3">
    <source>
        <dbReference type="ARBA" id="ARBA00022692"/>
    </source>
</evidence>
<dbReference type="InterPro" id="IPR026057">
    <property type="entry name" value="TBL_C"/>
</dbReference>
<feature type="domain" description="Trichome birefringence-like N-terminal" evidence="9">
    <location>
        <begin position="78"/>
        <end position="131"/>
    </location>
</feature>
<dbReference type="PANTHER" id="PTHR32285">
    <property type="entry name" value="PROTEIN TRICHOME BIREFRINGENCE-LIKE 9-RELATED"/>
    <property type="match status" value="1"/>
</dbReference>
<dbReference type="InterPro" id="IPR029962">
    <property type="entry name" value="TBL"/>
</dbReference>
<keyword evidence="3 7" id="KW-0812">Transmembrane</keyword>